<reference evidence="1 2" key="1">
    <citation type="submission" date="2023-04" db="EMBL/GenBank/DDBJ databases">
        <title>Ottowia paracancer sp. nov., isolated from human stomach.</title>
        <authorList>
            <person name="Song Y."/>
        </authorList>
    </citation>
    <scope>NUCLEOTIDE SEQUENCE [LARGE SCALE GENOMIC DNA]</scope>
    <source>
        <strain evidence="1 2">10c7w1</strain>
    </source>
</reference>
<evidence type="ECO:0000313" key="1">
    <source>
        <dbReference type="EMBL" id="MDG9700340.1"/>
    </source>
</evidence>
<dbReference type="EMBL" id="JARVII010000031">
    <property type="protein sequence ID" value="MDG9700340.1"/>
    <property type="molecule type" value="Genomic_DNA"/>
</dbReference>
<dbReference type="Proteomes" id="UP001237156">
    <property type="component" value="Unassembled WGS sequence"/>
</dbReference>
<accession>A0AAW6RLD2</accession>
<name>A0AAW6RLD2_9BURK</name>
<protein>
    <submittedName>
        <fullName evidence="1">Uncharacterized protein</fullName>
    </submittedName>
</protein>
<sequence length="131" mass="15246">MNNMDLKFSVLMTQALSEWPQQLDFQLFHVSKDMSNYSVKGLGMMADDIADKYINHELEVIYRHLHLAIEIELHKVAKYVVKMSTRNLRPELVRIKFESFLLEIKNGINDCGWGDPDLKIIDAYFRVNGPS</sequence>
<dbReference type="RefSeq" id="WP_279525075.1">
    <property type="nucleotide sequence ID" value="NZ_JARVII010000031.1"/>
</dbReference>
<evidence type="ECO:0000313" key="2">
    <source>
        <dbReference type="Proteomes" id="UP001237156"/>
    </source>
</evidence>
<proteinExistence type="predicted"/>
<dbReference type="AlphaFoldDB" id="A0AAW6RLD2"/>
<gene>
    <name evidence="1" type="ORF">QB898_11585</name>
</gene>
<keyword evidence="2" id="KW-1185">Reference proteome</keyword>
<comment type="caution">
    <text evidence="1">The sequence shown here is derived from an EMBL/GenBank/DDBJ whole genome shotgun (WGS) entry which is preliminary data.</text>
</comment>
<organism evidence="1 2">
    <name type="scientific">Ottowia cancrivicina</name>
    <dbReference type="NCBI Taxonomy" id="3040346"/>
    <lineage>
        <taxon>Bacteria</taxon>
        <taxon>Pseudomonadati</taxon>
        <taxon>Pseudomonadota</taxon>
        <taxon>Betaproteobacteria</taxon>
        <taxon>Burkholderiales</taxon>
        <taxon>Comamonadaceae</taxon>
        <taxon>Ottowia</taxon>
    </lineage>
</organism>